<sequence>MTLLEDSDSTDAASTTYRITGYVNEEFSSGNIGLKGAVVTIYDETGDPLGVCTTSSADAGRFKIDFDRIPVSKMYIGFSLAEYDLRSISSYASEIDTITVATGTAYRLSITTWSASSEDNVRECLITSSTADGLNCFTMATTTGTVTVYVNYGGQGVRGANIEISADDGRSIHGKTDGSGGCTISGLTIGAYTIKVSADGFESEKKDIVVTKGTATSIFEMTEKTHATYLGMDLVHFLMFIGIILGLSLALCARILYHRVGRTKIDEEDLKGE</sequence>
<name>A0A3G3IIS2_9ARCH</name>
<evidence type="ECO:0000313" key="2">
    <source>
        <dbReference type="EMBL" id="AYQ55750.1"/>
    </source>
</evidence>
<accession>A0A3G3IIS2</accession>
<organism evidence="2 3">
    <name type="scientific">Methanomethylophilus alvi</name>
    <dbReference type="NCBI Taxonomy" id="1291540"/>
    <lineage>
        <taxon>Archaea</taxon>
        <taxon>Methanobacteriati</taxon>
        <taxon>Thermoplasmatota</taxon>
        <taxon>Thermoplasmata</taxon>
        <taxon>Methanomassiliicoccales</taxon>
        <taxon>Methanomethylophilaceae</taxon>
        <taxon>Methanomethylophilus</taxon>
    </lineage>
</organism>
<dbReference type="AlphaFoldDB" id="A0A3G3IIS2"/>
<evidence type="ECO:0000256" key="1">
    <source>
        <dbReference type="SAM" id="Phobius"/>
    </source>
</evidence>
<dbReference type="GO" id="GO:0030246">
    <property type="term" value="F:carbohydrate binding"/>
    <property type="evidence" value="ECO:0007669"/>
    <property type="project" value="InterPro"/>
</dbReference>
<keyword evidence="1" id="KW-0812">Transmembrane</keyword>
<evidence type="ECO:0000313" key="3">
    <source>
        <dbReference type="Proteomes" id="UP000273278"/>
    </source>
</evidence>
<proteinExistence type="predicted"/>
<dbReference type="SUPFAM" id="SSF49452">
    <property type="entry name" value="Starch-binding domain-like"/>
    <property type="match status" value="1"/>
</dbReference>
<keyword evidence="1" id="KW-0472">Membrane</keyword>
<dbReference type="Pfam" id="PF13620">
    <property type="entry name" value="CarboxypepD_reg"/>
    <property type="match status" value="1"/>
</dbReference>
<reference evidence="2 3" key="1">
    <citation type="submission" date="2016-10" db="EMBL/GenBank/DDBJ databases">
        <title>Complete genome of the TMA-utilizing, human hosted archaeon Methanomethylophilus alvus Gen. nov, sp. nov., strain Mx-05, derived from a pure culture.</title>
        <authorList>
            <person name="Brugere J.-F."/>
            <person name="Ben Hania W."/>
            <person name="Chaudhary P.P."/>
            <person name="Gaci N."/>
            <person name="Borrel G."/>
            <person name="Cao Van Tuat L."/>
            <person name="Fardeau M.-L."/>
            <person name="Harris H.M.B."/>
            <person name="O'Toole P.W."/>
            <person name="Ollivier B."/>
        </authorList>
    </citation>
    <scope>NUCLEOTIDE SEQUENCE [LARGE SCALE GENOMIC DNA]</scope>
    <source>
        <strain evidence="2 3">Mx-05</strain>
    </source>
</reference>
<dbReference type="GeneID" id="41322425"/>
<dbReference type="EMBL" id="CP017686">
    <property type="protein sequence ID" value="AYQ55750.1"/>
    <property type="molecule type" value="Genomic_DNA"/>
</dbReference>
<protein>
    <recommendedName>
        <fullName evidence="4">PEGA domain-containing protein</fullName>
    </recommendedName>
</protein>
<feature type="transmembrane region" description="Helical" evidence="1">
    <location>
        <begin position="234"/>
        <end position="257"/>
    </location>
</feature>
<evidence type="ECO:0008006" key="4">
    <source>
        <dbReference type="Google" id="ProtNLM"/>
    </source>
</evidence>
<dbReference type="RefSeq" id="WP_015505533.1">
    <property type="nucleotide sequence ID" value="NZ_CAYARP010000057.1"/>
</dbReference>
<dbReference type="Gene3D" id="2.60.40.1120">
    <property type="entry name" value="Carboxypeptidase-like, regulatory domain"/>
    <property type="match status" value="1"/>
</dbReference>
<gene>
    <name evidence="2" type="ORF">BKD89_08140</name>
</gene>
<dbReference type="Proteomes" id="UP000273278">
    <property type="component" value="Chromosome"/>
</dbReference>
<keyword evidence="1" id="KW-1133">Transmembrane helix</keyword>
<dbReference type="InterPro" id="IPR013784">
    <property type="entry name" value="Carb-bd-like_fold"/>
</dbReference>